<accession>A0ABW9JMI0</accession>
<dbReference type="InterPro" id="IPR033985">
    <property type="entry name" value="SusD-like_N"/>
</dbReference>
<comment type="caution">
    <text evidence="8">The sequence shown here is derived from an EMBL/GenBank/DDBJ whole genome shotgun (WGS) entry which is preliminary data.</text>
</comment>
<dbReference type="Pfam" id="PF07980">
    <property type="entry name" value="SusD_RagB"/>
    <property type="match status" value="1"/>
</dbReference>
<feature type="domain" description="RagB/SusD" evidence="6">
    <location>
        <begin position="304"/>
        <end position="505"/>
    </location>
</feature>
<dbReference type="SUPFAM" id="SSF48452">
    <property type="entry name" value="TPR-like"/>
    <property type="match status" value="1"/>
</dbReference>
<dbReference type="Pfam" id="PF14322">
    <property type="entry name" value="SusD-like_3"/>
    <property type="match status" value="1"/>
</dbReference>
<evidence type="ECO:0000313" key="9">
    <source>
        <dbReference type="Proteomes" id="UP001517367"/>
    </source>
</evidence>
<dbReference type="InterPro" id="IPR012944">
    <property type="entry name" value="SusD_RagB_dom"/>
</dbReference>
<evidence type="ECO:0000313" key="8">
    <source>
        <dbReference type="EMBL" id="MFN0293659.1"/>
    </source>
</evidence>
<dbReference type="InterPro" id="IPR011990">
    <property type="entry name" value="TPR-like_helical_dom_sf"/>
</dbReference>
<gene>
    <name evidence="8" type="ORF">E5L68_019940</name>
</gene>
<keyword evidence="9" id="KW-1185">Reference proteome</keyword>
<feature type="domain" description="SusD-like N-terminal" evidence="7">
    <location>
        <begin position="89"/>
        <end position="216"/>
    </location>
</feature>
<evidence type="ECO:0000256" key="1">
    <source>
        <dbReference type="ARBA" id="ARBA00004442"/>
    </source>
</evidence>
<evidence type="ECO:0000256" key="3">
    <source>
        <dbReference type="ARBA" id="ARBA00022729"/>
    </source>
</evidence>
<protein>
    <submittedName>
        <fullName evidence="8">RagB/SusD family nutrient uptake outer membrane protein</fullName>
    </submittedName>
</protein>
<proteinExistence type="inferred from homology"/>
<dbReference type="Proteomes" id="UP001517367">
    <property type="component" value="Unassembled WGS sequence"/>
</dbReference>
<dbReference type="Gene3D" id="1.25.40.390">
    <property type="match status" value="1"/>
</dbReference>
<organism evidence="8 9">
    <name type="scientific">Pedobacter helvus</name>
    <dbReference type="NCBI Taxonomy" id="2563444"/>
    <lineage>
        <taxon>Bacteria</taxon>
        <taxon>Pseudomonadati</taxon>
        <taxon>Bacteroidota</taxon>
        <taxon>Sphingobacteriia</taxon>
        <taxon>Sphingobacteriales</taxon>
        <taxon>Sphingobacteriaceae</taxon>
        <taxon>Pedobacter</taxon>
    </lineage>
</organism>
<keyword evidence="4" id="KW-0472">Membrane</keyword>
<dbReference type="RefSeq" id="WP_138729322.1">
    <property type="nucleotide sequence ID" value="NZ_SRMP02000051.1"/>
</dbReference>
<evidence type="ECO:0000259" key="7">
    <source>
        <dbReference type="Pfam" id="PF14322"/>
    </source>
</evidence>
<evidence type="ECO:0000259" key="6">
    <source>
        <dbReference type="Pfam" id="PF07980"/>
    </source>
</evidence>
<name>A0ABW9JMI0_9SPHI</name>
<keyword evidence="3" id="KW-0732">Signal</keyword>
<sequence length="505" mass="56698">MSKKYFILLIIPVLIASACGKLDEKIYSSLTPEVYFRNAGDAKVALYGVYNTLNRQHFYTNDLFVMSFLPSKYVVTRLGTHKPYASFNFAVTDPRISRTWASLYLTISRANAIIDRVPGIDMDENLKAQYVGEAKFLRAMSYFYLVRLFGGVPLKIKETTGIEGIHSPRASVQAVYDQIIEDLKYAETGLPPIRPITDRGRATRAAAKTLLGKVYLTMAGYPLKQTDKWALARTKLKEVIDEKDTYGIDLLPVFKDVFDVAKEAANKEAIFAIQFSNLPDQGSALAFFAAGLNSDYATSYGQYNYGFTTAFRNLYLATDTRRDVTALWSYRAYNGATVTYQTSTYYRDPSGLALGKYQDGPAGKAASNVRHANDMLLLRYADVLLMYAEAENEVNGPGDINDPNSAYAYLNKVRARSSAALQTTVVSQVDFRNLIYLERVKELSGELHEYYDVQRLERLKDHMDNSFEVSLAGMVYNTRAYLYPIPDDEIAVNNAISPSDQNPGY</sequence>
<evidence type="ECO:0000256" key="4">
    <source>
        <dbReference type="ARBA" id="ARBA00023136"/>
    </source>
</evidence>
<reference evidence="8 9" key="1">
    <citation type="submission" date="2024-12" db="EMBL/GenBank/DDBJ databases">
        <authorList>
            <person name="Hu S."/>
        </authorList>
    </citation>
    <scope>NUCLEOTIDE SEQUENCE [LARGE SCALE GENOMIC DNA]</scope>
    <source>
        <strain evidence="8 9">P-25</strain>
    </source>
</reference>
<evidence type="ECO:0000256" key="5">
    <source>
        <dbReference type="ARBA" id="ARBA00023237"/>
    </source>
</evidence>
<evidence type="ECO:0000256" key="2">
    <source>
        <dbReference type="ARBA" id="ARBA00006275"/>
    </source>
</evidence>
<comment type="subcellular location">
    <subcellularLocation>
        <location evidence="1">Cell outer membrane</location>
    </subcellularLocation>
</comment>
<dbReference type="PROSITE" id="PS51257">
    <property type="entry name" value="PROKAR_LIPOPROTEIN"/>
    <property type="match status" value="1"/>
</dbReference>
<keyword evidence="5" id="KW-0998">Cell outer membrane</keyword>
<comment type="similarity">
    <text evidence="2">Belongs to the SusD family.</text>
</comment>
<dbReference type="EMBL" id="SRMP02000051">
    <property type="protein sequence ID" value="MFN0293659.1"/>
    <property type="molecule type" value="Genomic_DNA"/>
</dbReference>